<proteinExistence type="predicted"/>
<dbReference type="Proteomes" id="UP001165082">
    <property type="component" value="Unassembled WGS sequence"/>
</dbReference>
<feature type="region of interest" description="Disordered" evidence="1">
    <location>
        <begin position="90"/>
        <end position="117"/>
    </location>
</feature>
<dbReference type="EMBL" id="BRXZ01004959">
    <property type="protein sequence ID" value="GMH57808.1"/>
    <property type="molecule type" value="Genomic_DNA"/>
</dbReference>
<feature type="compositionally biased region" description="Basic residues" evidence="1">
    <location>
        <begin position="46"/>
        <end position="56"/>
    </location>
</feature>
<name>A0A9W7E0R6_9STRA</name>
<dbReference type="OrthoDB" id="10584181at2759"/>
<gene>
    <name evidence="2" type="ORF">TrRE_jg10790</name>
</gene>
<evidence type="ECO:0000313" key="2">
    <source>
        <dbReference type="EMBL" id="GMH57808.1"/>
    </source>
</evidence>
<accession>A0A9W7E0R6</accession>
<feature type="compositionally biased region" description="Basic and acidic residues" evidence="1">
    <location>
        <begin position="11"/>
        <end position="22"/>
    </location>
</feature>
<feature type="non-terminal residue" evidence="2">
    <location>
        <position position="303"/>
    </location>
</feature>
<organism evidence="2 3">
    <name type="scientific">Triparma retinervis</name>
    <dbReference type="NCBI Taxonomy" id="2557542"/>
    <lineage>
        <taxon>Eukaryota</taxon>
        <taxon>Sar</taxon>
        <taxon>Stramenopiles</taxon>
        <taxon>Ochrophyta</taxon>
        <taxon>Bolidophyceae</taxon>
        <taxon>Parmales</taxon>
        <taxon>Triparmaceae</taxon>
        <taxon>Triparma</taxon>
    </lineage>
</organism>
<comment type="caution">
    <text evidence="2">The sequence shown here is derived from an EMBL/GenBank/DDBJ whole genome shotgun (WGS) entry which is preliminary data.</text>
</comment>
<evidence type="ECO:0000313" key="3">
    <source>
        <dbReference type="Proteomes" id="UP001165082"/>
    </source>
</evidence>
<reference evidence="2" key="1">
    <citation type="submission" date="2022-07" db="EMBL/GenBank/DDBJ databases">
        <title>Genome analysis of Parmales, a sister group of diatoms, reveals the evolutionary specialization of diatoms from phago-mixotrophs to photoautotrophs.</title>
        <authorList>
            <person name="Ban H."/>
            <person name="Sato S."/>
            <person name="Yoshikawa S."/>
            <person name="Kazumasa Y."/>
            <person name="Nakamura Y."/>
            <person name="Ichinomiya M."/>
            <person name="Saitoh K."/>
            <person name="Sato N."/>
            <person name="Blanc-Mathieu R."/>
            <person name="Endo H."/>
            <person name="Kuwata A."/>
            <person name="Ogata H."/>
        </authorList>
    </citation>
    <scope>NUCLEOTIDE SEQUENCE</scope>
</reference>
<keyword evidence="3" id="KW-1185">Reference proteome</keyword>
<sequence length="303" mass="32435">MELDAIDTNDDAERNSTEHVTEHVIITLCERRKEGNEGNVNSGNKKAAKEKRKKGRGQGEEEEGEGKKGGFMVYVTKINVDGHGMFLSLSSPDSASSTPSAPSAPSPSTSSVTVTKSPRQIPGSQIYCLHGISSPGPSSSSLTFRITSTGATRTFLWTPRDLLVTAKSTFKGRVNEVLDYGGSRPFVVSSGKGGRHLTVTSPPGTVSRTLGRGKVGTTAIGGEGDYLLAGDVRGRITVYKEVTKLLEHGHVNKDVCHWHSQGVKAIRGLTRRSWCSVGGENVYVEWEVGCERPVHFVPRAAGG</sequence>
<dbReference type="AlphaFoldDB" id="A0A9W7E0R6"/>
<feature type="compositionally biased region" description="Acidic residues" evidence="1">
    <location>
        <begin position="1"/>
        <end position="10"/>
    </location>
</feature>
<evidence type="ECO:0000256" key="1">
    <source>
        <dbReference type="SAM" id="MobiDB-lite"/>
    </source>
</evidence>
<protein>
    <submittedName>
        <fullName evidence="2">Uncharacterized protein</fullName>
    </submittedName>
</protein>
<feature type="region of interest" description="Disordered" evidence="1">
    <location>
        <begin position="1"/>
        <end position="66"/>
    </location>
</feature>